<feature type="non-terminal residue" evidence="2">
    <location>
        <position position="147"/>
    </location>
</feature>
<accession>X0TZ36</accession>
<feature type="domain" description="Glycosyl transferase family 1" evidence="1">
    <location>
        <begin position="60"/>
        <end position="146"/>
    </location>
</feature>
<gene>
    <name evidence="2" type="ORF">S01H1_20070</name>
</gene>
<dbReference type="SUPFAM" id="SSF53756">
    <property type="entry name" value="UDP-Glycosyltransferase/glycogen phosphorylase"/>
    <property type="match status" value="1"/>
</dbReference>
<proteinExistence type="predicted"/>
<dbReference type="AlphaFoldDB" id="X0TZ36"/>
<dbReference type="PANTHER" id="PTHR45947">
    <property type="entry name" value="SULFOQUINOVOSYL TRANSFERASE SQD2"/>
    <property type="match status" value="1"/>
</dbReference>
<evidence type="ECO:0000259" key="1">
    <source>
        <dbReference type="Pfam" id="PF00534"/>
    </source>
</evidence>
<dbReference type="GO" id="GO:0016757">
    <property type="term" value="F:glycosyltransferase activity"/>
    <property type="evidence" value="ECO:0007669"/>
    <property type="project" value="InterPro"/>
</dbReference>
<evidence type="ECO:0000313" key="2">
    <source>
        <dbReference type="EMBL" id="GAF98534.1"/>
    </source>
</evidence>
<name>X0TZ36_9ZZZZ</name>
<organism evidence="2">
    <name type="scientific">marine sediment metagenome</name>
    <dbReference type="NCBI Taxonomy" id="412755"/>
    <lineage>
        <taxon>unclassified sequences</taxon>
        <taxon>metagenomes</taxon>
        <taxon>ecological metagenomes</taxon>
    </lineage>
</organism>
<comment type="caution">
    <text evidence="2">The sequence shown here is derived from an EMBL/GenBank/DDBJ whole genome shotgun (WGS) entry which is preliminary data.</text>
</comment>
<protein>
    <recommendedName>
        <fullName evidence="1">Glycosyl transferase family 1 domain-containing protein</fullName>
    </recommendedName>
</protein>
<dbReference type="Gene3D" id="3.40.50.2000">
    <property type="entry name" value="Glycogen Phosphorylase B"/>
    <property type="match status" value="2"/>
</dbReference>
<reference evidence="2" key="1">
    <citation type="journal article" date="2014" name="Front. Microbiol.">
        <title>High frequency of phylogenetically diverse reductive dehalogenase-homologous genes in deep subseafloor sedimentary metagenomes.</title>
        <authorList>
            <person name="Kawai M."/>
            <person name="Futagami T."/>
            <person name="Toyoda A."/>
            <person name="Takaki Y."/>
            <person name="Nishi S."/>
            <person name="Hori S."/>
            <person name="Arai W."/>
            <person name="Tsubouchi T."/>
            <person name="Morono Y."/>
            <person name="Uchiyama I."/>
            <person name="Ito T."/>
            <person name="Fujiyama A."/>
            <person name="Inagaki F."/>
            <person name="Takami H."/>
        </authorList>
    </citation>
    <scope>NUCLEOTIDE SEQUENCE</scope>
    <source>
        <strain evidence="2">Expedition CK06-06</strain>
    </source>
</reference>
<dbReference type="Pfam" id="PF00534">
    <property type="entry name" value="Glycos_transf_1"/>
    <property type="match status" value="1"/>
</dbReference>
<dbReference type="PANTHER" id="PTHR45947:SF3">
    <property type="entry name" value="SULFOQUINOVOSYL TRANSFERASE SQD2"/>
    <property type="match status" value="1"/>
</dbReference>
<dbReference type="InterPro" id="IPR050194">
    <property type="entry name" value="Glycosyltransferase_grp1"/>
</dbReference>
<sequence>MGRKIAEFVLKNSNMIISVSFHRIDELFGFIDPEISESVKNRIHIIPMGVDFSSFRSQIDKNKLREKYGVSQKFIILFVGRLVEGKGCEFLIRGFKSVLDKFREVQLLILGRGPLGSDLKKIVQDLKIGGYVRFEGRVEHCMVSEYL</sequence>
<dbReference type="InterPro" id="IPR001296">
    <property type="entry name" value="Glyco_trans_1"/>
</dbReference>
<dbReference type="EMBL" id="BARS01010924">
    <property type="protein sequence ID" value="GAF98534.1"/>
    <property type="molecule type" value="Genomic_DNA"/>
</dbReference>